<dbReference type="AlphaFoldDB" id="A0A397E980"/>
<dbReference type="Proteomes" id="UP000265716">
    <property type="component" value="Unassembled WGS sequence"/>
</dbReference>
<dbReference type="Proteomes" id="UP000285712">
    <property type="component" value="Unassembled WGS sequence"/>
</dbReference>
<evidence type="ECO:0000313" key="17">
    <source>
        <dbReference type="Proteomes" id="UP000266643"/>
    </source>
</evidence>
<dbReference type="EMBL" id="QUTE01010413">
    <property type="protein sequence ID" value="RHZ13856.1"/>
    <property type="molecule type" value="Genomic_DNA"/>
</dbReference>
<dbReference type="SMART" id="SM00948">
    <property type="entry name" value="Proteasome_A_N"/>
    <property type="match status" value="1"/>
</dbReference>
<evidence type="ECO:0000313" key="19">
    <source>
        <dbReference type="Proteomes" id="UP000286510"/>
    </source>
</evidence>
<dbReference type="InterPro" id="IPR000426">
    <property type="entry name" value="Proteasome_asu_N"/>
</dbReference>
<evidence type="ECO:0000313" key="12">
    <source>
        <dbReference type="EMBL" id="RHZ13856.1"/>
    </source>
</evidence>
<evidence type="ECO:0000313" key="18">
    <source>
        <dbReference type="Proteomes" id="UP000285712"/>
    </source>
</evidence>
<dbReference type="EMBL" id="QUTD01005231">
    <property type="protein sequence ID" value="RHY63244.1"/>
    <property type="molecule type" value="Genomic_DNA"/>
</dbReference>
<evidence type="ECO:0000256" key="1">
    <source>
        <dbReference type="ARBA" id="ARBA00002000"/>
    </source>
</evidence>
<dbReference type="PROSITE" id="PS00388">
    <property type="entry name" value="PROTEASOME_ALPHA_1"/>
    <property type="match status" value="1"/>
</dbReference>
<dbReference type="Proteomes" id="UP000266196">
    <property type="component" value="Unassembled WGS sequence"/>
</dbReference>
<dbReference type="EMBL" id="QUTF01008082">
    <property type="protein sequence ID" value="RHZ39003.1"/>
    <property type="molecule type" value="Genomic_DNA"/>
</dbReference>
<dbReference type="EMBL" id="QUTA01008112">
    <property type="protein sequence ID" value="RHY04770.1"/>
    <property type="molecule type" value="Genomic_DNA"/>
</dbReference>
<dbReference type="PANTHER" id="PTHR11599">
    <property type="entry name" value="PROTEASOME SUBUNIT ALPHA/BETA"/>
    <property type="match status" value="1"/>
</dbReference>
<reference evidence="14 15" key="1">
    <citation type="submission" date="2018-08" db="EMBL/GenBank/DDBJ databases">
        <title>Aphanomyces genome sequencing and annotation.</title>
        <authorList>
            <person name="Minardi D."/>
            <person name="Oidtmann B."/>
            <person name="Van Der Giezen M."/>
            <person name="Studholme D.J."/>
        </authorList>
    </citation>
    <scope>NUCLEOTIDE SEQUENCE [LARGE SCALE GENOMIC DNA]</scope>
    <source>
        <strain evidence="12 15">197901</strain>
        <strain evidence="9 17">D2</strain>
        <strain evidence="13 19">FDL457</strain>
        <strain evidence="10 14">SA</strain>
        <strain evidence="11 18">Sv</strain>
        <strain evidence="8 16">Yx</strain>
    </source>
</reference>
<dbReference type="EMBL" id="QUTC01002058">
    <property type="protein sequence ID" value="RHY75276.1"/>
    <property type="molecule type" value="Genomic_DNA"/>
</dbReference>
<dbReference type="Pfam" id="PF10584">
    <property type="entry name" value="Proteasome_A_N"/>
    <property type="match status" value="1"/>
</dbReference>
<dbReference type="Proteomes" id="UP000266239">
    <property type="component" value="Unassembled WGS sequence"/>
</dbReference>
<keyword evidence="3 5" id="KW-0647">Proteasome</keyword>
<evidence type="ECO:0000256" key="5">
    <source>
        <dbReference type="PROSITE-ProRule" id="PRU00808"/>
    </source>
</evidence>
<gene>
    <name evidence="8" type="ORF">DYB25_000668</name>
    <name evidence="13" type="ORF">DYB26_002305</name>
    <name evidence="9" type="ORF">DYB30_001088</name>
    <name evidence="12" type="ORF">DYB31_001403</name>
    <name evidence="11" type="ORF">DYB35_000053</name>
    <name evidence="10" type="ORF">DYB38_004683</name>
</gene>
<dbReference type="InterPro" id="IPR050115">
    <property type="entry name" value="Proteasome_alpha"/>
</dbReference>
<keyword evidence="4 6" id="KW-0539">Nucleus</keyword>
<dbReference type="PROSITE" id="PS00854">
    <property type="entry name" value="PROTEASOME_BETA_1"/>
    <property type="match status" value="1"/>
</dbReference>
<proteinExistence type="inferred from homology"/>
<comment type="function">
    <text evidence="1">The proteasome is a multicatalytic proteinase complex which is characterized by its ability to cleave peptides with Arg, Phe, Tyr, Leu, and Glu adjacent to the leaving group at neutral or slightly basic pH. The proteasome has an ATP-dependent proteolytic activity.</text>
</comment>
<dbReference type="FunFam" id="3.60.20.10:FF:000031">
    <property type="entry name" value="Proteasome subunit alpha type"/>
    <property type="match status" value="1"/>
</dbReference>
<evidence type="ECO:0000256" key="2">
    <source>
        <dbReference type="ARBA" id="ARBA00022490"/>
    </source>
</evidence>
<evidence type="ECO:0000256" key="3">
    <source>
        <dbReference type="ARBA" id="ARBA00022942"/>
    </source>
</evidence>
<comment type="subcellular location">
    <subcellularLocation>
        <location evidence="6">Cytoplasm</location>
    </subcellularLocation>
    <subcellularLocation>
        <location evidence="6">Nucleus</location>
    </subcellularLocation>
</comment>
<dbReference type="InterPro" id="IPR023332">
    <property type="entry name" value="Proteasome_alpha-type"/>
</dbReference>
<dbReference type="GO" id="GO:0006511">
    <property type="term" value="P:ubiquitin-dependent protein catabolic process"/>
    <property type="evidence" value="ECO:0007669"/>
    <property type="project" value="InterPro"/>
</dbReference>
<protein>
    <recommendedName>
        <fullName evidence="6">Proteasome subunit alpha type</fullName>
    </recommendedName>
</protein>
<dbReference type="VEuPathDB" id="FungiDB:H257_06126"/>
<evidence type="ECO:0000313" key="9">
    <source>
        <dbReference type="EMBL" id="RHY63244.1"/>
    </source>
</evidence>
<dbReference type="GO" id="GO:0005634">
    <property type="term" value="C:nucleus"/>
    <property type="evidence" value="ECO:0007669"/>
    <property type="project" value="UniProtKB-SubCell"/>
</dbReference>
<feature type="non-terminal residue" evidence="10">
    <location>
        <position position="1"/>
    </location>
</feature>
<evidence type="ECO:0000313" key="14">
    <source>
        <dbReference type="Proteomes" id="UP000265716"/>
    </source>
</evidence>
<dbReference type="Gene3D" id="3.60.20.10">
    <property type="entry name" value="Glutamine Phosphoribosylpyrophosphate, subunit 1, domain 1"/>
    <property type="match status" value="1"/>
</dbReference>
<evidence type="ECO:0000313" key="8">
    <source>
        <dbReference type="EMBL" id="RHY04770.1"/>
    </source>
</evidence>
<evidence type="ECO:0000256" key="6">
    <source>
        <dbReference type="RuleBase" id="RU000551"/>
    </source>
</evidence>
<feature type="domain" description="Proteasome alpha-type subunits" evidence="7">
    <location>
        <begin position="10"/>
        <end position="32"/>
    </location>
</feature>
<evidence type="ECO:0000313" key="10">
    <source>
        <dbReference type="EMBL" id="RHY75276.1"/>
    </source>
</evidence>
<keyword evidence="2 6" id="KW-0963">Cytoplasm</keyword>
<evidence type="ECO:0000313" key="15">
    <source>
        <dbReference type="Proteomes" id="UP000266196"/>
    </source>
</evidence>
<comment type="similarity">
    <text evidence="5 6">Belongs to the peptidase T1A family.</text>
</comment>
<dbReference type="SUPFAM" id="SSF56235">
    <property type="entry name" value="N-terminal nucleophile aminohydrolases (Ntn hydrolases)"/>
    <property type="match status" value="1"/>
</dbReference>
<comment type="subunit">
    <text evidence="6">The 26S proteasome consists of a 20S proteasome core and two 19S regulatory subunits.</text>
</comment>
<evidence type="ECO:0000313" key="13">
    <source>
        <dbReference type="EMBL" id="RHZ39003.1"/>
    </source>
</evidence>
<dbReference type="CDD" id="cd03752">
    <property type="entry name" value="proteasome_alpha_type_4"/>
    <property type="match status" value="1"/>
</dbReference>
<dbReference type="PROSITE" id="PS51475">
    <property type="entry name" value="PROTEASOME_ALPHA_2"/>
    <property type="match status" value="1"/>
</dbReference>
<dbReference type="Pfam" id="PF00227">
    <property type="entry name" value="Proteasome"/>
    <property type="match status" value="1"/>
</dbReference>
<dbReference type="GO" id="GO:0019773">
    <property type="term" value="C:proteasome core complex, alpha-subunit complex"/>
    <property type="evidence" value="ECO:0007669"/>
    <property type="project" value="UniProtKB-UniRule"/>
</dbReference>
<dbReference type="InterPro" id="IPR001353">
    <property type="entry name" value="Proteasome_sua/b"/>
</dbReference>
<comment type="caution">
    <text evidence="10">The sequence shown here is derived from an EMBL/GenBank/DDBJ whole genome shotgun (WGS) entry which is preliminary data.</text>
</comment>
<evidence type="ECO:0000313" key="16">
    <source>
        <dbReference type="Proteomes" id="UP000266239"/>
    </source>
</evidence>
<dbReference type="EMBL" id="QUTG01000292">
    <property type="protein sequence ID" value="RHZ02501.1"/>
    <property type="molecule type" value="Genomic_DNA"/>
</dbReference>
<name>A0A397E980_APHAT</name>
<dbReference type="Proteomes" id="UP000286510">
    <property type="component" value="Unassembled WGS sequence"/>
</dbReference>
<evidence type="ECO:0000256" key="4">
    <source>
        <dbReference type="ARBA" id="ARBA00023242"/>
    </source>
</evidence>
<evidence type="ECO:0000313" key="11">
    <source>
        <dbReference type="EMBL" id="RHZ02501.1"/>
    </source>
</evidence>
<evidence type="ECO:0000259" key="7">
    <source>
        <dbReference type="PROSITE" id="PS00388"/>
    </source>
</evidence>
<dbReference type="Proteomes" id="UP000266643">
    <property type="component" value="Unassembled WGS sequence"/>
</dbReference>
<dbReference type="InterPro" id="IPR016050">
    <property type="entry name" value="Proteasome_bsu_CS"/>
</dbReference>
<dbReference type="GO" id="GO:0005737">
    <property type="term" value="C:cytoplasm"/>
    <property type="evidence" value="ECO:0007669"/>
    <property type="project" value="UniProtKB-SubCell"/>
</dbReference>
<sequence>QRRRKMSRRYDGRTTTFSPEGRLFQVEYAMEAINNAGSAVGILAKDGIVIAAEKKTVSKLLAPVKTSEKTMKLDDHIICAVAGLTSDANILVNYARLTAQRYQLSYQEHQPCEQLVQTICNYKQAYTQFGGQRPFGVSFLYAGWDRHFGFQLYHSDPSGNYGGWKATAIGANNRAAKNLLKSDYQEDLSVEEALKFSVKVMAKTMDTTTPTAEKLEFSTLTRNEQGKLVHRLLTAAETEALLKEVGAQTADSGDI</sequence>
<organism evidence="10 14">
    <name type="scientific">Aphanomyces astaci</name>
    <name type="common">Crayfish plague agent</name>
    <dbReference type="NCBI Taxonomy" id="112090"/>
    <lineage>
        <taxon>Eukaryota</taxon>
        <taxon>Sar</taxon>
        <taxon>Stramenopiles</taxon>
        <taxon>Oomycota</taxon>
        <taxon>Saprolegniomycetes</taxon>
        <taxon>Saprolegniales</taxon>
        <taxon>Verrucalvaceae</taxon>
        <taxon>Aphanomyces</taxon>
    </lineage>
</organism>
<accession>A0A397E980</accession>
<dbReference type="InterPro" id="IPR029055">
    <property type="entry name" value="Ntn_hydrolases_N"/>
</dbReference>
<dbReference type="NCBIfam" id="NF003075">
    <property type="entry name" value="PRK03996.1"/>
    <property type="match status" value="1"/>
</dbReference>